<feature type="binding site" evidence="11">
    <location>
        <position position="244"/>
    </location>
    <ligand>
        <name>L-glutamine</name>
        <dbReference type="ChEBI" id="CHEBI:58359"/>
    </ligand>
</feature>
<comment type="function">
    <text evidence="11">Small subunit of the glutamine-dependent carbamoyl phosphate synthetase (CPSase). CPSase catalyzes the formation of carbamoyl phosphate from the ammonia moiety of glutamine, carbonate, and phosphate donated by ATP, constituting the first step of 2 biosynthetic pathways, one leading to arginine and/or urea and the other to pyrimidine nucleotides. The small subunit (glutamine amidotransferase) binds and cleaves glutamine to supply the large subunit with the substrate ammonia.</text>
</comment>
<evidence type="ECO:0000256" key="4">
    <source>
        <dbReference type="ARBA" id="ARBA00022598"/>
    </source>
</evidence>
<feature type="domain" description="Carbamoyl-phosphate synthase small subunit N-terminal" evidence="12">
    <location>
        <begin position="3"/>
        <end position="133"/>
    </location>
</feature>
<evidence type="ECO:0000256" key="8">
    <source>
        <dbReference type="ARBA" id="ARBA00022975"/>
    </source>
</evidence>
<feature type="region of interest" description="CPSase" evidence="11">
    <location>
        <begin position="1"/>
        <end position="193"/>
    </location>
</feature>
<keyword evidence="5 11" id="KW-0547">Nucleotide-binding</keyword>
<dbReference type="GO" id="GO:0006541">
    <property type="term" value="P:glutamine metabolic process"/>
    <property type="evidence" value="ECO:0007669"/>
    <property type="project" value="InterPro"/>
</dbReference>
<dbReference type="GO" id="GO:0044205">
    <property type="term" value="P:'de novo' UMP biosynthetic process"/>
    <property type="evidence" value="ECO:0007669"/>
    <property type="project" value="UniProtKB-UniRule"/>
</dbReference>
<dbReference type="InterPro" id="IPR035686">
    <property type="entry name" value="CPSase_GATase1"/>
</dbReference>
<dbReference type="FunFam" id="3.50.30.20:FF:000001">
    <property type="entry name" value="Carbamoyl-phosphate synthase small chain"/>
    <property type="match status" value="1"/>
</dbReference>
<dbReference type="PRINTS" id="PR00099">
    <property type="entry name" value="CPSGATASE"/>
</dbReference>
<evidence type="ECO:0000256" key="1">
    <source>
        <dbReference type="ARBA" id="ARBA00004812"/>
    </source>
</evidence>
<protein>
    <recommendedName>
        <fullName evidence="11">Carbamoyl phosphate synthase small chain</fullName>
        <ecNumber evidence="11">6.3.5.5</ecNumber>
    </recommendedName>
    <alternativeName>
        <fullName evidence="11">Carbamoyl phosphate synthetase glutamine chain</fullName>
    </alternativeName>
</protein>
<evidence type="ECO:0000256" key="6">
    <source>
        <dbReference type="ARBA" id="ARBA00022840"/>
    </source>
</evidence>
<dbReference type="SUPFAM" id="SSF52317">
    <property type="entry name" value="Class I glutamine amidotransferase-like"/>
    <property type="match status" value="1"/>
</dbReference>
<comment type="subunit">
    <text evidence="11">Composed of two chains; the small (or glutamine) chain promotes the hydrolysis of glutamine to ammonia, which is used by the large (or ammonia) chain to synthesize carbamoyl phosphate. Tetramer of heterodimers (alpha,beta)4.</text>
</comment>
<evidence type="ECO:0000256" key="7">
    <source>
        <dbReference type="ARBA" id="ARBA00022962"/>
    </source>
</evidence>
<dbReference type="SUPFAM" id="SSF52021">
    <property type="entry name" value="Carbamoyl phosphate synthetase, small subunit N-terminal domain"/>
    <property type="match status" value="1"/>
</dbReference>
<proteinExistence type="inferred from homology"/>
<dbReference type="AlphaFoldDB" id="S7UNZ3"/>
<dbReference type="InterPro" id="IPR002474">
    <property type="entry name" value="CarbamoylP_synth_ssu_N"/>
</dbReference>
<dbReference type="eggNOG" id="COG0505">
    <property type="taxonomic scope" value="Bacteria"/>
</dbReference>
<keyword evidence="4 11" id="KW-0436">Ligase</keyword>
<keyword evidence="11" id="KW-0028">Amino-acid biosynthesis</keyword>
<feature type="binding site" evidence="11">
    <location>
        <position position="246"/>
    </location>
    <ligand>
        <name>L-glutamine</name>
        <dbReference type="ChEBI" id="CHEBI:58359"/>
    </ligand>
</feature>
<dbReference type="InterPro" id="IPR036480">
    <property type="entry name" value="CarbP_synth_ssu_N_sf"/>
</dbReference>
<organism evidence="13 14">
    <name type="scientific">Desulfococcus multivorans DSM 2059</name>
    <dbReference type="NCBI Taxonomy" id="1121405"/>
    <lineage>
        <taxon>Bacteria</taxon>
        <taxon>Pseudomonadati</taxon>
        <taxon>Thermodesulfobacteriota</taxon>
        <taxon>Desulfobacteria</taxon>
        <taxon>Desulfobacterales</taxon>
        <taxon>Desulfococcaceae</taxon>
        <taxon>Desulfococcus</taxon>
    </lineage>
</organism>
<comment type="catalytic activity">
    <reaction evidence="10 11">
        <text>L-glutamine + H2O = L-glutamate + NH4(+)</text>
        <dbReference type="Rhea" id="RHEA:15889"/>
        <dbReference type="ChEBI" id="CHEBI:15377"/>
        <dbReference type="ChEBI" id="CHEBI:28938"/>
        <dbReference type="ChEBI" id="CHEBI:29985"/>
        <dbReference type="ChEBI" id="CHEBI:58359"/>
    </reaction>
</comment>
<comment type="similarity">
    <text evidence="3 11">Belongs to the CarA family.</text>
</comment>
<dbReference type="GO" id="GO:0006526">
    <property type="term" value="P:L-arginine biosynthetic process"/>
    <property type="evidence" value="ECO:0007669"/>
    <property type="project" value="UniProtKB-UniRule"/>
</dbReference>
<dbReference type="Pfam" id="PF00988">
    <property type="entry name" value="CPSase_sm_chain"/>
    <property type="match status" value="1"/>
</dbReference>
<dbReference type="PANTHER" id="PTHR43418:SF7">
    <property type="entry name" value="CARBAMOYL-PHOSPHATE SYNTHASE SMALL CHAIN"/>
    <property type="match status" value="1"/>
</dbReference>
<dbReference type="InterPro" id="IPR006274">
    <property type="entry name" value="CarbamoylP_synth_ssu"/>
</dbReference>
<feature type="active site" evidence="11">
    <location>
        <position position="356"/>
    </location>
</feature>
<evidence type="ECO:0000313" key="13">
    <source>
        <dbReference type="EMBL" id="EPR35709.1"/>
    </source>
</evidence>
<reference evidence="13 14" key="1">
    <citation type="journal article" date="2013" name="Genome Announc.">
        <title>Draft genome sequences for three mercury-methylating, sulfate-reducing bacteria.</title>
        <authorList>
            <person name="Brown S.D."/>
            <person name="Hurt R.A.Jr."/>
            <person name="Gilmour C.C."/>
            <person name="Elias D.A."/>
        </authorList>
    </citation>
    <scope>NUCLEOTIDE SEQUENCE [LARGE SCALE GENOMIC DNA]</scope>
    <source>
        <strain evidence="13 14">DSM 2059</strain>
    </source>
</reference>
<feature type="active site" description="Nucleophile" evidence="11">
    <location>
        <position position="271"/>
    </location>
</feature>
<dbReference type="UniPathway" id="UPA00070">
    <property type="reaction ID" value="UER00115"/>
</dbReference>
<dbReference type="PANTHER" id="PTHR43418">
    <property type="entry name" value="MULTIFUNCTIONAL TRYPTOPHAN BIOSYNTHESIS PROTEIN-RELATED"/>
    <property type="match status" value="1"/>
</dbReference>
<dbReference type="HAMAP" id="MF_01209">
    <property type="entry name" value="CPSase_S_chain"/>
    <property type="match status" value="1"/>
</dbReference>
<dbReference type="STRING" id="897.B2D07_02645"/>
<evidence type="ECO:0000256" key="9">
    <source>
        <dbReference type="ARBA" id="ARBA00048816"/>
    </source>
</evidence>
<dbReference type="InterPro" id="IPR050472">
    <property type="entry name" value="Anth_synth/Amidotransfase"/>
</dbReference>
<evidence type="ECO:0000256" key="10">
    <source>
        <dbReference type="ARBA" id="ARBA00049285"/>
    </source>
</evidence>
<dbReference type="SMART" id="SM01097">
    <property type="entry name" value="CPSase_sm_chain"/>
    <property type="match status" value="1"/>
</dbReference>
<dbReference type="EMBL" id="ATHJ01000106">
    <property type="protein sequence ID" value="EPR35709.1"/>
    <property type="molecule type" value="Genomic_DNA"/>
</dbReference>
<dbReference type="CDD" id="cd01744">
    <property type="entry name" value="GATase1_CPSase"/>
    <property type="match status" value="1"/>
</dbReference>
<feature type="binding site" evidence="11">
    <location>
        <position position="316"/>
    </location>
    <ligand>
        <name>L-glutamine</name>
        <dbReference type="ChEBI" id="CHEBI:58359"/>
    </ligand>
</feature>
<dbReference type="GO" id="GO:0004359">
    <property type="term" value="F:glutaminase activity"/>
    <property type="evidence" value="ECO:0007669"/>
    <property type="project" value="RHEA"/>
</dbReference>
<keyword evidence="11" id="KW-0055">Arginine biosynthesis</keyword>
<keyword evidence="14" id="KW-1185">Reference proteome</keyword>
<dbReference type="EC" id="6.3.5.5" evidence="11"/>
<dbReference type="PATRIC" id="fig|1121405.3.peg.3548"/>
<evidence type="ECO:0000256" key="11">
    <source>
        <dbReference type="HAMAP-Rule" id="MF_01209"/>
    </source>
</evidence>
<name>S7UNZ3_DESML</name>
<dbReference type="PRINTS" id="PR00097">
    <property type="entry name" value="ANTSNTHASEII"/>
</dbReference>
<dbReference type="GO" id="GO:0005524">
    <property type="term" value="F:ATP binding"/>
    <property type="evidence" value="ECO:0007669"/>
    <property type="project" value="UniProtKB-UniRule"/>
</dbReference>
<dbReference type="NCBIfam" id="TIGR01368">
    <property type="entry name" value="CPSaseIIsmall"/>
    <property type="match status" value="1"/>
</dbReference>
<dbReference type="PROSITE" id="PS51273">
    <property type="entry name" value="GATASE_TYPE_1"/>
    <property type="match status" value="1"/>
</dbReference>
<feature type="active site" evidence="11">
    <location>
        <position position="358"/>
    </location>
</feature>
<dbReference type="Pfam" id="PF00117">
    <property type="entry name" value="GATase"/>
    <property type="match status" value="1"/>
</dbReference>
<keyword evidence="8 11" id="KW-0665">Pyrimidine biosynthesis</keyword>
<dbReference type="UniPathway" id="UPA00068">
    <property type="reaction ID" value="UER00171"/>
</dbReference>
<dbReference type="Gene3D" id="3.50.30.20">
    <property type="entry name" value="Carbamoyl-phosphate synthase small subunit, N-terminal domain"/>
    <property type="match status" value="1"/>
</dbReference>
<accession>S7UNZ3</accession>
<dbReference type="InterPro" id="IPR017926">
    <property type="entry name" value="GATASE"/>
</dbReference>
<feature type="binding site" evidence="11">
    <location>
        <position position="315"/>
    </location>
    <ligand>
        <name>L-glutamine</name>
        <dbReference type="ChEBI" id="CHEBI:58359"/>
    </ligand>
</feature>
<keyword evidence="6 11" id="KW-0067">ATP-binding</keyword>
<feature type="binding site" evidence="11">
    <location>
        <position position="275"/>
    </location>
    <ligand>
        <name>L-glutamine</name>
        <dbReference type="ChEBI" id="CHEBI:58359"/>
    </ligand>
</feature>
<dbReference type="Proteomes" id="UP000014977">
    <property type="component" value="Unassembled WGS sequence"/>
</dbReference>
<comment type="catalytic activity">
    <reaction evidence="9 11">
        <text>hydrogencarbonate + L-glutamine + 2 ATP + H2O = carbamoyl phosphate + L-glutamate + 2 ADP + phosphate + 2 H(+)</text>
        <dbReference type="Rhea" id="RHEA:18633"/>
        <dbReference type="ChEBI" id="CHEBI:15377"/>
        <dbReference type="ChEBI" id="CHEBI:15378"/>
        <dbReference type="ChEBI" id="CHEBI:17544"/>
        <dbReference type="ChEBI" id="CHEBI:29985"/>
        <dbReference type="ChEBI" id="CHEBI:30616"/>
        <dbReference type="ChEBI" id="CHEBI:43474"/>
        <dbReference type="ChEBI" id="CHEBI:58228"/>
        <dbReference type="ChEBI" id="CHEBI:58359"/>
        <dbReference type="ChEBI" id="CHEBI:456216"/>
        <dbReference type="EC" id="6.3.5.5"/>
    </reaction>
</comment>
<comment type="pathway">
    <text evidence="2 11">Amino-acid biosynthesis; L-arginine biosynthesis; carbamoyl phosphate from bicarbonate: step 1/1.</text>
</comment>
<dbReference type="NCBIfam" id="NF009475">
    <property type="entry name" value="PRK12838.1"/>
    <property type="match status" value="1"/>
</dbReference>
<comment type="caution">
    <text evidence="13">The sequence shown here is derived from an EMBL/GenBank/DDBJ whole genome shotgun (WGS) entry which is preliminary data.</text>
</comment>
<dbReference type="GO" id="GO:0006207">
    <property type="term" value="P:'de novo' pyrimidine nucleobase biosynthetic process"/>
    <property type="evidence" value="ECO:0007669"/>
    <property type="project" value="InterPro"/>
</dbReference>
<feature type="binding site" evidence="11">
    <location>
        <position position="313"/>
    </location>
    <ligand>
        <name>L-glutamine</name>
        <dbReference type="ChEBI" id="CHEBI:58359"/>
    </ligand>
</feature>
<evidence type="ECO:0000256" key="5">
    <source>
        <dbReference type="ARBA" id="ARBA00022741"/>
    </source>
</evidence>
<sequence length="380" mass="41713">MKMDALIALEDGRTFPCASFTGPGETWGELVFNTGMTGYQEILTDPSYRGQIVTMTYPLIGNYGVNPEDVESDRIQVAGFIVREYQAFPSNFRATDTLADYLKSQGIMGIDDLDTRALTRHIRNAGAMRAVISTRDLDPASLVRRARETPSLVGRDLVREVSTRIPYRWVAGERVPIGEDTALDATLWREKGTKFSVVAFDFGIKYNILRCLAAAGFEIVVVPASTGAAAVRAMAPDGIFLSNGPGDPEPVTYAVETIRSLLGYRPLFGICLGQQLLGLALGGRTYKLKFGHRGANQPVKNLDTGRIEITSQNHGFSVDMASLSADEIEVSHVNLNDQTLEGFRHRSYPAFSVQYHPEASPGPHDSRYLFETFSKMMAAA</sequence>
<feature type="binding site" evidence="11">
    <location>
        <position position="272"/>
    </location>
    <ligand>
        <name>L-glutamine</name>
        <dbReference type="ChEBI" id="CHEBI:58359"/>
    </ligand>
</feature>
<evidence type="ECO:0000259" key="12">
    <source>
        <dbReference type="SMART" id="SM01097"/>
    </source>
</evidence>
<evidence type="ECO:0000313" key="14">
    <source>
        <dbReference type="Proteomes" id="UP000014977"/>
    </source>
</evidence>
<evidence type="ECO:0000256" key="3">
    <source>
        <dbReference type="ARBA" id="ARBA00007800"/>
    </source>
</evidence>
<dbReference type="InterPro" id="IPR029062">
    <property type="entry name" value="Class_I_gatase-like"/>
</dbReference>
<dbReference type="Gene3D" id="3.40.50.880">
    <property type="match status" value="1"/>
</dbReference>
<dbReference type="PRINTS" id="PR00096">
    <property type="entry name" value="GATASE"/>
</dbReference>
<feature type="binding site" evidence="11">
    <location>
        <position position="47"/>
    </location>
    <ligand>
        <name>L-glutamine</name>
        <dbReference type="ChEBI" id="CHEBI:58359"/>
    </ligand>
</feature>
<gene>
    <name evidence="11" type="primary">carA</name>
    <name evidence="13" type="ORF">dsmv_3089</name>
</gene>
<keyword evidence="7 11" id="KW-0315">Glutamine amidotransferase</keyword>
<dbReference type="GO" id="GO:0004088">
    <property type="term" value="F:carbamoyl-phosphate synthase (glutamine-hydrolyzing) activity"/>
    <property type="evidence" value="ECO:0007669"/>
    <property type="project" value="UniProtKB-UniRule"/>
</dbReference>
<comment type="pathway">
    <text evidence="1 11">Pyrimidine metabolism; UMP biosynthesis via de novo pathway; (S)-dihydroorotate from bicarbonate: step 1/3.</text>
</comment>
<evidence type="ECO:0000256" key="2">
    <source>
        <dbReference type="ARBA" id="ARBA00005077"/>
    </source>
</evidence>